<dbReference type="HOGENOM" id="CLU_973566_0_0_1"/>
<dbReference type="PANTHER" id="PTHR38645">
    <property type="entry name" value="CHROMOSOME 9, WHOLE GENOME SHOTGUN SEQUENCE"/>
    <property type="match status" value="1"/>
</dbReference>
<dbReference type="AlphaFoldDB" id="G4TF16"/>
<feature type="compositionally biased region" description="Low complexity" evidence="1">
    <location>
        <begin position="111"/>
        <end position="132"/>
    </location>
</feature>
<keyword evidence="3" id="KW-1185">Reference proteome</keyword>
<sequence>MSSTLKVSLPLNVEEDAELTDRFKDSALAITALFKHAQKSRKAAFAQGYNSCVSDLRDYIRSNARTSEADRPLTVGAILDFLENRQVQLLRDLEVSTGGGLNGANTSTSESKPPLSRPTKSPSPSTPHTTHSVSRQRSPTIKSTSPRLSGQTPTPNVPPWVSPSLSPTAIVEPDWSDLSMPSVDSSKTNAGTGWPEVSVLSMLPLPVSPTTAAVLPSAGGKRKRDALVEVDSKNMANVHLHGRHGGNRRRKGNPNRNGNQNRINEDWQMDVMDDEVSGRERKRVRG</sequence>
<comment type="caution">
    <text evidence="2">The sequence shown here is derived from an EMBL/GenBank/DDBJ whole genome shotgun (WGS) entry which is preliminary data.</text>
</comment>
<name>G4TF16_SERID</name>
<evidence type="ECO:0000313" key="2">
    <source>
        <dbReference type="EMBL" id="CCA69909.1"/>
    </source>
</evidence>
<feature type="region of interest" description="Disordered" evidence="1">
    <location>
        <begin position="236"/>
        <end position="286"/>
    </location>
</feature>
<dbReference type="PANTHER" id="PTHR38645:SF1">
    <property type="entry name" value="YALI0F12243P"/>
    <property type="match status" value="1"/>
</dbReference>
<evidence type="ECO:0000256" key="1">
    <source>
        <dbReference type="SAM" id="MobiDB-lite"/>
    </source>
</evidence>
<evidence type="ECO:0000313" key="3">
    <source>
        <dbReference type="Proteomes" id="UP000007148"/>
    </source>
</evidence>
<gene>
    <name evidence="2" type="ORF">PIIN_03849</name>
</gene>
<dbReference type="OrthoDB" id="3172441at2759"/>
<feature type="region of interest" description="Disordered" evidence="1">
    <location>
        <begin position="96"/>
        <end position="165"/>
    </location>
</feature>
<protein>
    <submittedName>
        <fullName evidence="2">Uncharacterized protein</fullName>
    </submittedName>
</protein>
<dbReference type="EMBL" id="CAFZ01000067">
    <property type="protein sequence ID" value="CCA69909.1"/>
    <property type="molecule type" value="Genomic_DNA"/>
</dbReference>
<reference evidence="2 3" key="1">
    <citation type="journal article" date="2011" name="PLoS Pathog.">
        <title>Endophytic Life Strategies Decoded by Genome and Transcriptome Analyses of the Mutualistic Root Symbiont Piriformospora indica.</title>
        <authorList>
            <person name="Zuccaro A."/>
            <person name="Lahrmann U."/>
            <person name="Guldener U."/>
            <person name="Langen G."/>
            <person name="Pfiffi S."/>
            <person name="Biedenkopf D."/>
            <person name="Wong P."/>
            <person name="Samans B."/>
            <person name="Grimm C."/>
            <person name="Basiewicz M."/>
            <person name="Murat C."/>
            <person name="Martin F."/>
            <person name="Kogel K.H."/>
        </authorList>
    </citation>
    <scope>NUCLEOTIDE SEQUENCE [LARGE SCALE GENOMIC DNA]</scope>
    <source>
        <strain evidence="2 3">DSM 11827</strain>
    </source>
</reference>
<feature type="compositionally biased region" description="Basic residues" evidence="1">
    <location>
        <begin position="240"/>
        <end position="253"/>
    </location>
</feature>
<feature type="compositionally biased region" description="Polar residues" evidence="1">
    <location>
        <begin position="133"/>
        <end position="154"/>
    </location>
</feature>
<organism evidence="2 3">
    <name type="scientific">Serendipita indica (strain DSM 11827)</name>
    <name type="common">Root endophyte fungus</name>
    <name type="synonym">Piriformospora indica</name>
    <dbReference type="NCBI Taxonomy" id="1109443"/>
    <lineage>
        <taxon>Eukaryota</taxon>
        <taxon>Fungi</taxon>
        <taxon>Dikarya</taxon>
        <taxon>Basidiomycota</taxon>
        <taxon>Agaricomycotina</taxon>
        <taxon>Agaricomycetes</taxon>
        <taxon>Sebacinales</taxon>
        <taxon>Serendipitaceae</taxon>
        <taxon>Serendipita</taxon>
    </lineage>
</organism>
<dbReference type="Proteomes" id="UP000007148">
    <property type="component" value="Unassembled WGS sequence"/>
</dbReference>
<accession>G4TF16</accession>
<dbReference type="InParanoid" id="G4TF16"/>
<proteinExistence type="predicted"/>